<reference evidence="2 3" key="2">
    <citation type="submission" date="2019-09" db="EMBL/GenBank/DDBJ databases">
        <authorList>
            <person name="Mazur A."/>
        </authorList>
    </citation>
    <scope>NUCLEOTIDE SEQUENCE [LARGE SCALE GENOMIC DNA]</scope>
    <source>
        <strain evidence="2 3">3729k</strain>
    </source>
</reference>
<dbReference type="EMBL" id="VUOD01000002">
    <property type="protein sequence ID" value="KAA2285711.1"/>
    <property type="molecule type" value="Genomic_DNA"/>
</dbReference>
<dbReference type="Proteomes" id="UP000322165">
    <property type="component" value="Unassembled WGS sequence"/>
</dbReference>
<evidence type="ECO:0000313" key="3">
    <source>
        <dbReference type="Proteomes" id="UP000322165"/>
    </source>
</evidence>
<keyword evidence="1" id="KW-0732">Signal</keyword>
<organism evidence="2 3">
    <name type="scientific">Arenimonas fontis</name>
    <dbReference type="NCBI Taxonomy" id="2608255"/>
    <lineage>
        <taxon>Bacteria</taxon>
        <taxon>Pseudomonadati</taxon>
        <taxon>Pseudomonadota</taxon>
        <taxon>Gammaproteobacteria</taxon>
        <taxon>Lysobacterales</taxon>
        <taxon>Lysobacteraceae</taxon>
        <taxon>Arenimonas</taxon>
    </lineage>
</organism>
<evidence type="ECO:0000256" key="1">
    <source>
        <dbReference type="SAM" id="SignalP"/>
    </source>
</evidence>
<accession>A0A5B2ZF57</accession>
<protein>
    <recommendedName>
        <fullName evidence="4">Lipocalin-like domain-containing protein</fullName>
    </recommendedName>
</protein>
<dbReference type="AlphaFoldDB" id="A0A5B2ZF57"/>
<comment type="caution">
    <text evidence="2">The sequence shown here is derived from an EMBL/GenBank/DDBJ whole genome shotgun (WGS) entry which is preliminary data.</text>
</comment>
<sequence length="128" mass="14191">MRAAMLRGVWLLALASLLAGCERPVPQDFRDYVGHWRGEGMLVVISASGHGHYERVRGRQRTSIEGPVHSFSRSGFRIGIGALSARFEVNEPPHRDEDGRWRMTVDGVELTRLEIAPADAEGGEGLRI</sequence>
<reference evidence="2 3" key="1">
    <citation type="submission" date="2019-09" db="EMBL/GenBank/DDBJ databases">
        <title>Arenimonas chukotkensis sp. nov., a bacterium isolated from Chukotka hot spring, Arctic region, Russia.</title>
        <authorList>
            <person name="Zayulina K.S."/>
            <person name="Prokofeva M.I."/>
            <person name="Elcheninov A.G."/>
            <person name="Novikov A."/>
            <person name="Kochetkova T.V."/>
            <person name="Kublanov I.V."/>
        </authorList>
    </citation>
    <scope>NUCLEOTIDE SEQUENCE [LARGE SCALE GENOMIC DNA]</scope>
    <source>
        <strain evidence="2 3">3729k</strain>
    </source>
</reference>
<name>A0A5B2ZF57_9GAMM</name>
<proteinExistence type="predicted"/>
<dbReference type="RefSeq" id="WP_149859812.1">
    <property type="nucleotide sequence ID" value="NZ_VUOD01000002.1"/>
</dbReference>
<keyword evidence="3" id="KW-1185">Reference proteome</keyword>
<evidence type="ECO:0008006" key="4">
    <source>
        <dbReference type="Google" id="ProtNLM"/>
    </source>
</evidence>
<feature type="signal peptide" evidence="1">
    <location>
        <begin position="1"/>
        <end position="21"/>
    </location>
</feature>
<feature type="chain" id="PRO_5023046476" description="Lipocalin-like domain-containing protein" evidence="1">
    <location>
        <begin position="22"/>
        <end position="128"/>
    </location>
</feature>
<evidence type="ECO:0000313" key="2">
    <source>
        <dbReference type="EMBL" id="KAA2285711.1"/>
    </source>
</evidence>
<dbReference type="PROSITE" id="PS51257">
    <property type="entry name" value="PROKAR_LIPOPROTEIN"/>
    <property type="match status" value="1"/>
</dbReference>
<gene>
    <name evidence="2" type="ORF">F0415_03545</name>
</gene>